<dbReference type="EMBL" id="SOSA01001056">
    <property type="protein sequence ID" value="THC87752.1"/>
    <property type="molecule type" value="Genomic_DNA"/>
</dbReference>
<dbReference type="VEuPathDB" id="FungiDB:EYZ11_012801"/>
<dbReference type="Proteomes" id="UP000308092">
    <property type="component" value="Unassembled WGS sequence"/>
</dbReference>
<dbReference type="GO" id="GO:0000272">
    <property type="term" value="P:polysaccharide catabolic process"/>
    <property type="evidence" value="ECO:0007669"/>
    <property type="project" value="UniProtKB-KW"/>
</dbReference>
<proteinExistence type="predicted"/>
<dbReference type="PROSITE" id="PS01095">
    <property type="entry name" value="GH18_1"/>
    <property type="match status" value="1"/>
</dbReference>
<evidence type="ECO:0000256" key="6">
    <source>
        <dbReference type="ARBA" id="ARBA00023326"/>
    </source>
</evidence>
<sequence>MKQDGLDGVDLDWEYRGAGYGGGKPEDTENDVL</sequence>
<accession>A0A4S3IZT4</accession>
<dbReference type="InterPro" id="IPR001223">
    <property type="entry name" value="Glyco_hydro18_cat"/>
</dbReference>
<dbReference type="GO" id="GO:0006032">
    <property type="term" value="P:chitin catabolic process"/>
    <property type="evidence" value="ECO:0007669"/>
    <property type="project" value="UniProtKB-KW"/>
</dbReference>
<evidence type="ECO:0000256" key="7">
    <source>
        <dbReference type="SAM" id="MobiDB-lite"/>
    </source>
</evidence>
<dbReference type="InterPro" id="IPR017853">
    <property type="entry name" value="GH"/>
</dbReference>
<dbReference type="PROSITE" id="PS51910">
    <property type="entry name" value="GH18_2"/>
    <property type="match status" value="1"/>
</dbReference>
<keyword evidence="10" id="KW-1185">Reference proteome</keyword>
<name>A0A4S3IZT4_9EURO</name>
<protein>
    <recommendedName>
        <fullName evidence="8">GH18 domain-containing protein</fullName>
    </recommendedName>
</protein>
<comment type="caution">
    <text evidence="9">The sequence shown here is derived from an EMBL/GenBank/DDBJ whole genome shotgun (WGS) entry which is preliminary data.</text>
</comment>
<evidence type="ECO:0000313" key="9">
    <source>
        <dbReference type="EMBL" id="THC87752.1"/>
    </source>
</evidence>
<keyword evidence="6" id="KW-0624">Polysaccharide degradation</keyword>
<keyword evidence="2" id="KW-0378">Hydrolase</keyword>
<evidence type="ECO:0000256" key="5">
    <source>
        <dbReference type="ARBA" id="ARBA00023295"/>
    </source>
</evidence>
<gene>
    <name evidence="9" type="ORF">EYZ11_012801</name>
</gene>
<evidence type="ECO:0000259" key="8">
    <source>
        <dbReference type="PROSITE" id="PS51910"/>
    </source>
</evidence>
<feature type="domain" description="GH18" evidence="8">
    <location>
        <begin position="1"/>
        <end position="33"/>
    </location>
</feature>
<organism evidence="9 10">
    <name type="scientific">Aspergillus tanneri</name>
    <dbReference type="NCBI Taxonomy" id="1220188"/>
    <lineage>
        <taxon>Eukaryota</taxon>
        <taxon>Fungi</taxon>
        <taxon>Dikarya</taxon>
        <taxon>Ascomycota</taxon>
        <taxon>Pezizomycotina</taxon>
        <taxon>Eurotiomycetes</taxon>
        <taxon>Eurotiomycetidae</taxon>
        <taxon>Eurotiales</taxon>
        <taxon>Aspergillaceae</taxon>
        <taxon>Aspergillus</taxon>
        <taxon>Aspergillus subgen. Circumdati</taxon>
    </lineage>
</organism>
<keyword evidence="3" id="KW-0146">Chitin degradation</keyword>
<keyword evidence="5" id="KW-0326">Glycosidase</keyword>
<evidence type="ECO:0000256" key="3">
    <source>
        <dbReference type="ARBA" id="ARBA00023024"/>
    </source>
</evidence>
<evidence type="ECO:0000256" key="4">
    <source>
        <dbReference type="ARBA" id="ARBA00023277"/>
    </source>
</evidence>
<keyword evidence="4" id="KW-0119">Carbohydrate metabolism</keyword>
<dbReference type="Gene3D" id="3.20.20.80">
    <property type="entry name" value="Glycosidases"/>
    <property type="match status" value="1"/>
</dbReference>
<feature type="region of interest" description="Disordered" evidence="7">
    <location>
        <begin position="1"/>
        <end position="33"/>
    </location>
</feature>
<dbReference type="InterPro" id="IPR001579">
    <property type="entry name" value="Glyco_hydro_18_chit_AS"/>
</dbReference>
<dbReference type="AlphaFoldDB" id="A0A4S3IZT4"/>
<dbReference type="SUPFAM" id="SSF51445">
    <property type="entry name" value="(Trans)glycosidases"/>
    <property type="match status" value="1"/>
</dbReference>
<evidence type="ECO:0000256" key="1">
    <source>
        <dbReference type="ARBA" id="ARBA00000822"/>
    </source>
</evidence>
<reference evidence="9 10" key="1">
    <citation type="submission" date="2019-03" db="EMBL/GenBank/DDBJ databases">
        <title>The genome sequence of a newly discovered highly antifungal drug resistant Aspergillus species, Aspergillus tanneri NIH 1004.</title>
        <authorList>
            <person name="Mounaud S."/>
            <person name="Singh I."/>
            <person name="Joardar V."/>
            <person name="Pakala S."/>
            <person name="Pakala S."/>
            <person name="Venepally P."/>
            <person name="Hoover J."/>
            <person name="Nierman W."/>
            <person name="Chung J."/>
            <person name="Losada L."/>
        </authorList>
    </citation>
    <scope>NUCLEOTIDE SEQUENCE [LARGE SCALE GENOMIC DNA]</scope>
    <source>
        <strain evidence="9 10">NIH1004</strain>
    </source>
</reference>
<comment type="catalytic activity">
    <reaction evidence="1">
        <text>Random endo-hydrolysis of N-acetyl-beta-D-glucosaminide (1-&gt;4)-beta-linkages in chitin and chitodextrins.</text>
        <dbReference type="EC" id="3.2.1.14"/>
    </reaction>
</comment>
<evidence type="ECO:0000256" key="2">
    <source>
        <dbReference type="ARBA" id="ARBA00022801"/>
    </source>
</evidence>
<evidence type="ECO:0000313" key="10">
    <source>
        <dbReference type="Proteomes" id="UP000308092"/>
    </source>
</evidence>
<dbReference type="GO" id="GO:0008843">
    <property type="term" value="F:endochitinase activity"/>
    <property type="evidence" value="ECO:0007669"/>
    <property type="project" value="UniProtKB-EC"/>
</dbReference>